<sequence length="348" mass="40219">MKDHPEYPSNNKRQHPNIENCAKSLLGSYQDLPRLTKTNVLFTHTNKNGYTIVITSSDISANRRGQKASKKRRLKKWPGCLRRCWGLIVVDEEHFLKNMFKVLIGIVLYWLQEFSAPNAVMTYDDDSNCWRWSRLAWILRAALTPFRTVIMVLRTVKTPIEFEQSSSRMKASGAKPHIEKLSETCVIKHGLPSHAHFVHSHPVSSHDLPLKMHKFIRLRHTKDECRRHQMFHNRALHGLAFGLKNAAVGERKVVFDMTKLRRLPLMTTCTKFRHLNEEILNISDAYSRRIDRNSLTCGILLVYATMQKKRGTIILEPPGGSNNWLPEGFIDRSPKLRYMSCILAEPVV</sequence>
<reference evidence="2" key="1">
    <citation type="submission" date="2016-03" db="EMBL/GenBank/DDBJ databases">
        <authorList>
            <person name="Guldener U."/>
        </authorList>
    </citation>
    <scope>NUCLEOTIDE SEQUENCE [LARGE SCALE GENOMIC DNA]</scope>
</reference>
<dbReference type="Proteomes" id="UP000177625">
    <property type="component" value="Unassembled WGS sequence"/>
</dbReference>
<keyword evidence="2" id="KW-1185">Reference proteome</keyword>
<protein>
    <submittedName>
        <fullName evidence="1">Uncharacterized protein</fullName>
    </submittedName>
</protein>
<evidence type="ECO:0000313" key="1">
    <source>
        <dbReference type="EMBL" id="CZT49837.1"/>
    </source>
</evidence>
<proteinExistence type="predicted"/>
<organism evidence="1 2">
    <name type="scientific">Rhynchosporium secalis</name>
    <name type="common">Barley scald fungus</name>
    <dbReference type="NCBI Taxonomy" id="38038"/>
    <lineage>
        <taxon>Eukaryota</taxon>
        <taxon>Fungi</taxon>
        <taxon>Dikarya</taxon>
        <taxon>Ascomycota</taxon>
        <taxon>Pezizomycotina</taxon>
        <taxon>Leotiomycetes</taxon>
        <taxon>Helotiales</taxon>
        <taxon>Ploettnerulaceae</taxon>
        <taxon>Rhynchosporium</taxon>
    </lineage>
</organism>
<gene>
    <name evidence="1" type="ORF">RSE6_10731</name>
</gene>
<accession>A0A1E1ML90</accession>
<dbReference type="AlphaFoldDB" id="A0A1E1ML90"/>
<dbReference type="EMBL" id="FJVC01000396">
    <property type="protein sequence ID" value="CZT49837.1"/>
    <property type="molecule type" value="Genomic_DNA"/>
</dbReference>
<name>A0A1E1ML90_RHYSE</name>
<evidence type="ECO:0000313" key="2">
    <source>
        <dbReference type="Proteomes" id="UP000177625"/>
    </source>
</evidence>